<dbReference type="Gene3D" id="4.10.240.10">
    <property type="entry name" value="Zn(2)-C6 fungal-type DNA-binding domain"/>
    <property type="match status" value="1"/>
</dbReference>
<evidence type="ECO:0000256" key="7">
    <source>
        <dbReference type="SAM" id="MobiDB-lite"/>
    </source>
</evidence>
<organism evidence="9 10">
    <name type="scientific">Neohortaea acidophila</name>
    <dbReference type="NCBI Taxonomy" id="245834"/>
    <lineage>
        <taxon>Eukaryota</taxon>
        <taxon>Fungi</taxon>
        <taxon>Dikarya</taxon>
        <taxon>Ascomycota</taxon>
        <taxon>Pezizomycotina</taxon>
        <taxon>Dothideomycetes</taxon>
        <taxon>Dothideomycetidae</taxon>
        <taxon>Mycosphaerellales</taxon>
        <taxon>Teratosphaeriaceae</taxon>
        <taxon>Neohortaea</taxon>
    </lineage>
</organism>
<dbReference type="PANTHER" id="PTHR47171:SF1">
    <property type="entry name" value="ZN(II)2CYS6 TRANSCRIPTION FACTOR (EUROFUNG)"/>
    <property type="match status" value="1"/>
</dbReference>
<keyword evidence="1" id="KW-0479">Metal-binding</keyword>
<dbReference type="GeneID" id="54471238"/>
<dbReference type="GO" id="GO:0008270">
    <property type="term" value="F:zinc ion binding"/>
    <property type="evidence" value="ECO:0007669"/>
    <property type="project" value="InterPro"/>
</dbReference>
<evidence type="ECO:0000256" key="1">
    <source>
        <dbReference type="ARBA" id="ARBA00022723"/>
    </source>
</evidence>
<evidence type="ECO:0000256" key="3">
    <source>
        <dbReference type="ARBA" id="ARBA00023015"/>
    </source>
</evidence>
<keyword evidence="5" id="KW-0804">Transcription</keyword>
<reference evidence="9" key="1">
    <citation type="journal article" date="2020" name="Stud. Mycol.">
        <title>101 Dothideomycetes genomes: a test case for predicting lifestyles and emergence of pathogens.</title>
        <authorList>
            <person name="Haridas S."/>
            <person name="Albert R."/>
            <person name="Binder M."/>
            <person name="Bloem J."/>
            <person name="Labutti K."/>
            <person name="Salamov A."/>
            <person name="Andreopoulos B."/>
            <person name="Baker S."/>
            <person name="Barry K."/>
            <person name="Bills G."/>
            <person name="Bluhm B."/>
            <person name="Cannon C."/>
            <person name="Castanera R."/>
            <person name="Culley D."/>
            <person name="Daum C."/>
            <person name="Ezra D."/>
            <person name="Gonzalez J."/>
            <person name="Henrissat B."/>
            <person name="Kuo A."/>
            <person name="Liang C."/>
            <person name="Lipzen A."/>
            <person name="Lutzoni F."/>
            <person name="Magnuson J."/>
            <person name="Mondo S."/>
            <person name="Nolan M."/>
            <person name="Ohm R."/>
            <person name="Pangilinan J."/>
            <person name="Park H.-J."/>
            <person name="Ramirez L."/>
            <person name="Alfaro M."/>
            <person name="Sun H."/>
            <person name="Tritt A."/>
            <person name="Yoshinaga Y."/>
            <person name="Zwiers L.-H."/>
            <person name="Turgeon B."/>
            <person name="Goodwin S."/>
            <person name="Spatafora J."/>
            <person name="Crous P."/>
            <person name="Grigoriev I."/>
        </authorList>
    </citation>
    <scope>NUCLEOTIDE SEQUENCE</scope>
    <source>
        <strain evidence="9">CBS 113389</strain>
    </source>
</reference>
<dbReference type="InterPro" id="IPR001138">
    <property type="entry name" value="Zn2Cys6_DnaBD"/>
</dbReference>
<proteinExistence type="predicted"/>
<feature type="region of interest" description="Disordered" evidence="7">
    <location>
        <begin position="77"/>
        <end position="109"/>
    </location>
</feature>
<evidence type="ECO:0000256" key="5">
    <source>
        <dbReference type="ARBA" id="ARBA00023163"/>
    </source>
</evidence>
<dbReference type="Pfam" id="PF04082">
    <property type="entry name" value="Fungal_trans"/>
    <property type="match status" value="1"/>
</dbReference>
<feature type="region of interest" description="Disordered" evidence="7">
    <location>
        <begin position="36"/>
        <end position="65"/>
    </location>
</feature>
<dbReference type="PROSITE" id="PS50048">
    <property type="entry name" value="ZN2_CY6_FUNGAL_2"/>
    <property type="match status" value="1"/>
</dbReference>
<keyword evidence="10" id="KW-1185">Reference proteome</keyword>
<dbReference type="OrthoDB" id="5121955at2759"/>
<dbReference type="PANTHER" id="PTHR47171">
    <property type="entry name" value="FARA-RELATED"/>
    <property type="match status" value="1"/>
</dbReference>
<dbReference type="Proteomes" id="UP000799767">
    <property type="component" value="Unassembled WGS sequence"/>
</dbReference>
<dbReference type="GO" id="GO:0003677">
    <property type="term" value="F:DNA binding"/>
    <property type="evidence" value="ECO:0007669"/>
    <property type="project" value="UniProtKB-KW"/>
</dbReference>
<dbReference type="EMBL" id="MU001639">
    <property type="protein sequence ID" value="KAF2480736.1"/>
    <property type="molecule type" value="Genomic_DNA"/>
</dbReference>
<dbReference type="SUPFAM" id="SSF57701">
    <property type="entry name" value="Zn2/Cys6 DNA-binding domain"/>
    <property type="match status" value="1"/>
</dbReference>
<sequence>RQRARQACTQCNSRRVKCDVVERNPCSNCVASAVACETRESRRGKHPRPTKKRRESAAPSSGGADALAASRVLASLHRDGEGSSKEGPSPQGLGHDDLESHSSQDPRLDEDNVFLGETNLLRFVSDGTPASMHPGPVTAATARLRYLVPSFAKAEALVPQWEFDRRRVRLDYLHANGAFSLPVPHVTETLLKAYFDHFHPCFAVVDEVDIWAQYRKGALSPLLLQAMLFIGSLHCDEPILQEVGFDSRHRAKYVFFNRAKDIYDAEFERKKITIIQALFLMSFWRAGALLEKDTRHWLGSAITLAQTKALHRSAGKAETQNAKLKRRIWWSLYTRDRQCAAALGLPDRVRDEDCDFEALEISDFDFAFGPAVPKRQAMEYANYALVMAQLATQLGRIVHSGYLPNQAFSDSHTAQMKEQLLELKQRLPPPKQHGDAISTQSSFFSNMLRLAYNNLLILLYRHDYVVNGEGGRESDGNIVLQTAAENSRIIEDMLAEGNLHHGQIHVITNLFNTLCIHTVHLRRSDGTTKTVAEHRAKLCLLGLQELQKTWEVTNWVLSLFFAYLDNSTAARLRLQEDSHLLNTGSSISKITTPVLPQATGFEMPRRTGPPIAIPGGEVIPQLTDDMQLAPGSWAWTSEEANQFLFSQIEDQFAFGEGEMLDWSPEE</sequence>
<dbReference type="SMART" id="SM00906">
    <property type="entry name" value="Fungal_trans"/>
    <property type="match status" value="1"/>
</dbReference>
<feature type="non-terminal residue" evidence="9">
    <location>
        <position position="1"/>
    </location>
</feature>
<dbReference type="CDD" id="cd12148">
    <property type="entry name" value="fungal_TF_MHR"/>
    <property type="match status" value="1"/>
</dbReference>
<name>A0A6A6PLP3_9PEZI</name>
<keyword evidence="6" id="KW-0539">Nucleus</keyword>
<evidence type="ECO:0000313" key="10">
    <source>
        <dbReference type="Proteomes" id="UP000799767"/>
    </source>
</evidence>
<dbReference type="RefSeq" id="XP_033587306.1">
    <property type="nucleotide sequence ID" value="XM_033730236.1"/>
</dbReference>
<evidence type="ECO:0000259" key="8">
    <source>
        <dbReference type="PROSITE" id="PS50048"/>
    </source>
</evidence>
<dbReference type="Pfam" id="PF00172">
    <property type="entry name" value="Zn_clus"/>
    <property type="match status" value="1"/>
</dbReference>
<dbReference type="InterPro" id="IPR036864">
    <property type="entry name" value="Zn2-C6_fun-type_DNA-bd_sf"/>
</dbReference>
<dbReference type="InterPro" id="IPR052073">
    <property type="entry name" value="Amide_Lactam_Regulators"/>
</dbReference>
<dbReference type="GO" id="GO:0006351">
    <property type="term" value="P:DNA-templated transcription"/>
    <property type="evidence" value="ECO:0007669"/>
    <property type="project" value="InterPro"/>
</dbReference>
<dbReference type="AlphaFoldDB" id="A0A6A6PLP3"/>
<gene>
    <name evidence="9" type="ORF">BDY17DRAFT_232376</name>
</gene>
<evidence type="ECO:0000256" key="2">
    <source>
        <dbReference type="ARBA" id="ARBA00022833"/>
    </source>
</evidence>
<feature type="non-terminal residue" evidence="9">
    <location>
        <position position="666"/>
    </location>
</feature>
<keyword evidence="3" id="KW-0805">Transcription regulation</keyword>
<keyword evidence="4" id="KW-0238">DNA-binding</keyword>
<dbReference type="CDD" id="cd00067">
    <property type="entry name" value="GAL4"/>
    <property type="match status" value="1"/>
</dbReference>
<accession>A0A6A6PLP3</accession>
<evidence type="ECO:0000256" key="6">
    <source>
        <dbReference type="ARBA" id="ARBA00023242"/>
    </source>
</evidence>
<feature type="compositionally biased region" description="Basic residues" evidence="7">
    <location>
        <begin position="42"/>
        <end position="54"/>
    </location>
</feature>
<evidence type="ECO:0000256" key="4">
    <source>
        <dbReference type="ARBA" id="ARBA00023125"/>
    </source>
</evidence>
<feature type="domain" description="Zn(2)-C6 fungal-type" evidence="8">
    <location>
        <begin position="7"/>
        <end position="38"/>
    </location>
</feature>
<evidence type="ECO:0000313" key="9">
    <source>
        <dbReference type="EMBL" id="KAF2480736.1"/>
    </source>
</evidence>
<dbReference type="InterPro" id="IPR007219">
    <property type="entry name" value="XnlR_reg_dom"/>
</dbReference>
<dbReference type="SMART" id="SM00066">
    <property type="entry name" value="GAL4"/>
    <property type="match status" value="1"/>
</dbReference>
<keyword evidence="2" id="KW-0862">Zinc</keyword>
<dbReference type="GO" id="GO:0000981">
    <property type="term" value="F:DNA-binding transcription factor activity, RNA polymerase II-specific"/>
    <property type="evidence" value="ECO:0007669"/>
    <property type="project" value="InterPro"/>
</dbReference>
<feature type="compositionally biased region" description="Basic and acidic residues" evidence="7">
    <location>
        <begin position="94"/>
        <end position="109"/>
    </location>
</feature>
<protein>
    <submittedName>
        <fullName evidence="9">Fungal-specific transcription factor domain-containing protein</fullName>
    </submittedName>
</protein>